<dbReference type="PANTHER" id="PTHR30287:SF1">
    <property type="entry name" value="INNER MEMBRANE PROTEIN"/>
    <property type="match status" value="1"/>
</dbReference>
<evidence type="ECO:0000313" key="8">
    <source>
        <dbReference type="EMBL" id="SJZ68708.1"/>
    </source>
</evidence>
<keyword evidence="4 6" id="KW-1133">Transmembrane helix</keyword>
<evidence type="ECO:0000313" key="9">
    <source>
        <dbReference type="Proteomes" id="UP000190328"/>
    </source>
</evidence>
<evidence type="ECO:0000256" key="2">
    <source>
        <dbReference type="ARBA" id="ARBA00022475"/>
    </source>
</evidence>
<evidence type="ECO:0000256" key="6">
    <source>
        <dbReference type="SAM" id="Phobius"/>
    </source>
</evidence>
<feature type="transmembrane region" description="Helical" evidence="6">
    <location>
        <begin position="675"/>
        <end position="696"/>
    </location>
</feature>
<evidence type="ECO:0000256" key="4">
    <source>
        <dbReference type="ARBA" id="ARBA00022989"/>
    </source>
</evidence>
<keyword evidence="2" id="KW-1003">Cell membrane</keyword>
<feature type="transmembrane region" description="Helical" evidence="6">
    <location>
        <begin position="622"/>
        <end position="644"/>
    </location>
</feature>
<gene>
    <name evidence="8" type="ORF">SAMN02745116_01154</name>
</gene>
<dbReference type="Proteomes" id="UP000190328">
    <property type="component" value="Unassembled WGS sequence"/>
</dbReference>
<dbReference type="STRING" id="263852.SAMN02745116_01154"/>
<feature type="transmembrane region" description="Helical" evidence="6">
    <location>
        <begin position="255"/>
        <end position="277"/>
    </location>
</feature>
<keyword evidence="9" id="KW-1185">Reference proteome</keyword>
<dbReference type="InterPro" id="IPR003838">
    <property type="entry name" value="ABC3_permease_C"/>
</dbReference>
<keyword evidence="3 6" id="KW-0812">Transmembrane</keyword>
<comment type="subcellular location">
    <subcellularLocation>
        <location evidence="1">Cell membrane</location>
        <topology evidence="1">Multi-pass membrane protein</topology>
    </subcellularLocation>
</comment>
<evidence type="ECO:0000256" key="1">
    <source>
        <dbReference type="ARBA" id="ARBA00004651"/>
    </source>
</evidence>
<feature type="transmembrane region" description="Helical" evidence="6">
    <location>
        <begin position="298"/>
        <end position="322"/>
    </location>
</feature>
<dbReference type="PROSITE" id="PS51257">
    <property type="entry name" value="PROKAR_LIPOPROTEIN"/>
    <property type="match status" value="1"/>
</dbReference>
<accession>A0A1T4MPP9</accession>
<protein>
    <submittedName>
        <fullName evidence="8">Putative ABC transport system permease protein</fullName>
    </submittedName>
</protein>
<proteinExistence type="predicted"/>
<dbReference type="AlphaFoldDB" id="A0A1T4MPP9"/>
<dbReference type="OrthoDB" id="5137249at2"/>
<evidence type="ECO:0000256" key="3">
    <source>
        <dbReference type="ARBA" id="ARBA00022692"/>
    </source>
</evidence>
<dbReference type="RefSeq" id="WP_078807081.1">
    <property type="nucleotide sequence ID" value="NZ_FUXI01000011.1"/>
</dbReference>
<sequence>MRFLNKKLRRDLSRNWTQFFSVFLMSCLSVLIFVGLQGAWHGLEVSLEKFITSSNLANSWVSSTGFTEKDMKNIQLIKGVEKVEAKRKLQVEQKSGQTLSLETFDFSITKPFIAKGEKFSSTITNGVWLNLEYARENDLSKGETIDVNFQGKDVDLEIIGFVQSADKIYYTGTAEFIAPNYRNYGYGYISENTMKTAFDYNGLPNVVEIVGENPKMREKLEQQLGSKMVSYFDRQTLVEVSDALDRVGQIRNLSYLFSFLFILLAILAMFTTIRRMIETQVKEIAILKALGFTNRKIGVHYTSFGLLVGGGGALVGAIFAPFMSSFVLSTQKEMFSLPSWQISYSISSFLLILFVIFICLVASYLASRKAISGLPALFLRGDITLRGKKVFLERFSVFWERLSFEHRWAIRDALMNKARMLMGIIGVAGGMMLLIAGIGMPESIHHLVDKAYHEDFRYTTRLQLNNYAEVKNAFPNGQWVEINQARFSPDDHFNRLLIVLGKGSYVNMRTENGKKVENGGIYVTKGFAERANLKVGENLNVFPYRKNGNYMFKIRGIITSETNQGAYLTQETWEKANGVFTPSTLLVGKDKRYLQTIKEEMILSTINMSSQEENARGFVESLMSIFMMIIGFAVLLVVVVLYNLGSLNFVERMRDYATLSVLGFRRGELRNITMLENLGTTFIGWLLGIPLGIWFLNEYVRTFSTPRLEYTSYVSGYNLLFSTLIVVIFSMSTTLLISRRIQKLDMVEALKGVE</sequence>
<feature type="domain" description="ABC3 transporter permease C-terminal" evidence="7">
    <location>
        <begin position="256"/>
        <end position="371"/>
    </location>
</feature>
<organism evidence="8 9">
    <name type="scientific">Pilibacter termitis</name>
    <dbReference type="NCBI Taxonomy" id="263852"/>
    <lineage>
        <taxon>Bacteria</taxon>
        <taxon>Bacillati</taxon>
        <taxon>Bacillota</taxon>
        <taxon>Bacilli</taxon>
        <taxon>Lactobacillales</taxon>
        <taxon>Enterococcaceae</taxon>
        <taxon>Pilibacter</taxon>
    </lineage>
</organism>
<dbReference type="InterPro" id="IPR038766">
    <property type="entry name" value="Membrane_comp_ABC_pdt"/>
</dbReference>
<reference evidence="8 9" key="1">
    <citation type="submission" date="2017-02" db="EMBL/GenBank/DDBJ databases">
        <authorList>
            <person name="Peterson S.W."/>
        </authorList>
    </citation>
    <scope>NUCLEOTIDE SEQUENCE [LARGE SCALE GENOMIC DNA]</scope>
    <source>
        <strain evidence="8 9">ATCC BAA-1030</strain>
    </source>
</reference>
<name>A0A1T4MPP9_9ENTE</name>
<evidence type="ECO:0000256" key="5">
    <source>
        <dbReference type="ARBA" id="ARBA00023136"/>
    </source>
</evidence>
<dbReference type="Pfam" id="PF02687">
    <property type="entry name" value="FtsX"/>
    <property type="match status" value="2"/>
</dbReference>
<dbReference type="EMBL" id="FUXI01000011">
    <property type="protein sequence ID" value="SJZ68708.1"/>
    <property type="molecule type" value="Genomic_DNA"/>
</dbReference>
<feature type="transmembrane region" description="Helical" evidence="6">
    <location>
        <begin position="716"/>
        <end position="737"/>
    </location>
</feature>
<feature type="transmembrane region" description="Helical" evidence="6">
    <location>
        <begin position="420"/>
        <end position="440"/>
    </location>
</feature>
<feature type="transmembrane region" description="Helical" evidence="6">
    <location>
        <begin position="20"/>
        <end position="40"/>
    </location>
</feature>
<feature type="domain" description="ABC3 transporter permease C-terminal" evidence="7">
    <location>
        <begin position="627"/>
        <end position="744"/>
    </location>
</feature>
<evidence type="ECO:0000259" key="7">
    <source>
        <dbReference type="Pfam" id="PF02687"/>
    </source>
</evidence>
<dbReference type="PANTHER" id="PTHR30287">
    <property type="entry name" value="MEMBRANE COMPONENT OF PREDICTED ABC SUPERFAMILY METABOLITE UPTAKE TRANSPORTER"/>
    <property type="match status" value="1"/>
</dbReference>
<feature type="transmembrane region" description="Helical" evidence="6">
    <location>
        <begin position="342"/>
        <end position="366"/>
    </location>
</feature>
<keyword evidence="5 6" id="KW-0472">Membrane</keyword>
<dbReference type="GO" id="GO:0005886">
    <property type="term" value="C:plasma membrane"/>
    <property type="evidence" value="ECO:0007669"/>
    <property type="project" value="UniProtKB-SubCell"/>
</dbReference>